<dbReference type="InterPro" id="IPR000182">
    <property type="entry name" value="GNAT_dom"/>
</dbReference>
<dbReference type="GO" id="GO:0016747">
    <property type="term" value="F:acyltransferase activity, transferring groups other than amino-acyl groups"/>
    <property type="evidence" value="ECO:0007669"/>
    <property type="project" value="InterPro"/>
</dbReference>
<dbReference type="KEGG" id="yrh:AABB31_11410"/>
<protein>
    <submittedName>
        <fullName evidence="2">GNAT family N-acetyltransferase</fullName>
        <ecNumber evidence="2">2.3.1.-</ecNumber>
    </submittedName>
</protein>
<proteinExistence type="predicted"/>
<keyword evidence="3" id="KW-1185">Reference proteome</keyword>
<dbReference type="Pfam" id="PF00583">
    <property type="entry name" value="Acetyltransf_1"/>
    <property type="match status" value="1"/>
</dbReference>
<accession>A0AAN0NLU1</accession>
<dbReference type="PROSITE" id="PS51186">
    <property type="entry name" value="GNAT"/>
    <property type="match status" value="1"/>
</dbReference>
<dbReference type="Proteomes" id="UP001470809">
    <property type="component" value="Chromosome"/>
</dbReference>
<gene>
    <name evidence="2" type="ORF">AABB31_11410</name>
</gene>
<evidence type="ECO:0000313" key="2">
    <source>
        <dbReference type="EMBL" id="WZU69390.2"/>
    </source>
</evidence>
<evidence type="ECO:0000259" key="1">
    <source>
        <dbReference type="PROSITE" id="PS51186"/>
    </source>
</evidence>
<dbReference type="SUPFAM" id="SSF55729">
    <property type="entry name" value="Acyl-CoA N-acyltransferases (Nat)"/>
    <property type="match status" value="1"/>
</dbReference>
<dbReference type="Gene3D" id="3.40.630.30">
    <property type="match status" value="1"/>
</dbReference>
<dbReference type="AlphaFoldDB" id="A0AAN0NLU1"/>
<sequence>MPRAQIQHVAHLILTEPQYPFVGEIKELTAEKDPLTDFHCGRRGETYVGFFKIDRDFSRIVDRLPEGTFGFRGLLIGGQYQGLGYGSALLAALPVYLRDTYPDMSDIWLLVDTANARAIQCYEKSGWVVDGPGREGRSGPEQVMRLQLSAAS</sequence>
<dbReference type="EMBL" id="CP151767">
    <property type="protein sequence ID" value="WZU69390.2"/>
    <property type="molecule type" value="Genomic_DNA"/>
</dbReference>
<dbReference type="RefSeq" id="WP_373635601.1">
    <property type="nucleotide sequence ID" value="NZ_CP151767.2"/>
</dbReference>
<keyword evidence="2" id="KW-0012">Acyltransferase</keyword>
<evidence type="ECO:0000313" key="3">
    <source>
        <dbReference type="Proteomes" id="UP001470809"/>
    </source>
</evidence>
<name>A0AAN0NLU1_9RHOB</name>
<dbReference type="InterPro" id="IPR016181">
    <property type="entry name" value="Acyl_CoA_acyltransferase"/>
</dbReference>
<organism evidence="2 3">
    <name type="scientific">Yoonia rhodophyticola</name>
    <dbReference type="NCBI Taxonomy" id="3137370"/>
    <lineage>
        <taxon>Bacteria</taxon>
        <taxon>Pseudomonadati</taxon>
        <taxon>Pseudomonadota</taxon>
        <taxon>Alphaproteobacteria</taxon>
        <taxon>Rhodobacterales</taxon>
        <taxon>Paracoccaceae</taxon>
        <taxon>Yoonia</taxon>
    </lineage>
</organism>
<reference evidence="2" key="1">
    <citation type="submission" date="2024-08" db="EMBL/GenBank/DDBJ databases">
        <title>Phylogenomic analyses of a clade within the roseobacter group suggest taxonomic reassignments of species of the genera Aestuariivita, Citreicella, Loktanella, Nautella, Pelagibaca, Ruegeria, Thalassobius, Thiobacimonas and Tropicibacter, and the proposal o.</title>
        <authorList>
            <person name="Jeon C.O."/>
        </authorList>
    </citation>
    <scope>NUCLEOTIDE SEQUENCE</scope>
    <source>
        <strain evidence="2">SS1-5</strain>
    </source>
</reference>
<feature type="domain" description="N-acetyltransferase" evidence="1">
    <location>
        <begin position="1"/>
        <end position="149"/>
    </location>
</feature>
<keyword evidence="2" id="KW-0808">Transferase</keyword>
<dbReference type="EC" id="2.3.1.-" evidence="2"/>